<dbReference type="CDD" id="cd09601">
    <property type="entry name" value="M1_APN-Q_like"/>
    <property type="match status" value="1"/>
</dbReference>
<dbReference type="FunFam" id="1.25.50.20:FF:000002">
    <property type="entry name" value="Aminopeptidase"/>
    <property type="match status" value="1"/>
</dbReference>
<evidence type="ECO:0000256" key="9">
    <source>
        <dbReference type="PIRSR" id="PIRSR634016-1"/>
    </source>
</evidence>
<evidence type="ECO:0000256" key="10">
    <source>
        <dbReference type="PIRSR" id="PIRSR634016-3"/>
    </source>
</evidence>
<keyword evidence="15" id="KW-1185">Reference proteome</keyword>
<dbReference type="Pfam" id="PF01433">
    <property type="entry name" value="Peptidase_M1"/>
    <property type="match status" value="1"/>
</dbReference>
<keyword evidence="3 14" id="KW-0031">Aminopeptidase</keyword>
<dbReference type="InterPro" id="IPR027268">
    <property type="entry name" value="Peptidase_M4/M1_CTD_sf"/>
</dbReference>
<feature type="active site" description="Proton acceptor" evidence="9">
    <location>
        <position position="56"/>
    </location>
</feature>
<evidence type="ECO:0000256" key="5">
    <source>
        <dbReference type="ARBA" id="ARBA00022723"/>
    </source>
</evidence>
<comment type="similarity">
    <text evidence="2">Belongs to the peptidase M1 family.</text>
</comment>
<dbReference type="InParanoid" id="A0A1V9XXB9"/>
<dbReference type="Gene3D" id="2.60.40.1910">
    <property type="match status" value="1"/>
</dbReference>
<evidence type="ECO:0000256" key="1">
    <source>
        <dbReference type="ARBA" id="ARBA00004609"/>
    </source>
</evidence>
<dbReference type="PRINTS" id="PR00756">
    <property type="entry name" value="ALADIPTASE"/>
</dbReference>
<dbReference type="Proteomes" id="UP000192247">
    <property type="component" value="Unassembled WGS sequence"/>
</dbReference>
<dbReference type="GO" id="GO:0005615">
    <property type="term" value="C:extracellular space"/>
    <property type="evidence" value="ECO:0007669"/>
    <property type="project" value="TreeGrafter"/>
</dbReference>
<dbReference type="Gene3D" id="1.10.390.10">
    <property type="entry name" value="Neutral Protease Domain 2"/>
    <property type="match status" value="1"/>
</dbReference>
<dbReference type="FunFam" id="1.10.390.10:FF:000001">
    <property type="entry name" value="Aminopeptidase"/>
    <property type="match status" value="1"/>
</dbReference>
<dbReference type="InterPro" id="IPR050344">
    <property type="entry name" value="Peptidase_M1_aminopeptidases"/>
</dbReference>
<name>A0A1V9XXB9_9ACAR</name>
<comment type="cofactor">
    <cofactor evidence="10">
        <name>Zn(2+)</name>
        <dbReference type="ChEBI" id="CHEBI:29105"/>
    </cofactor>
    <text evidence="10">Binds 1 zinc ion per subunit.</text>
</comment>
<comment type="caution">
    <text evidence="14">The sequence shown here is derived from an EMBL/GenBank/DDBJ whole genome shotgun (WGS) entry which is preliminary data.</text>
</comment>
<dbReference type="GO" id="GO:0042277">
    <property type="term" value="F:peptide binding"/>
    <property type="evidence" value="ECO:0007669"/>
    <property type="project" value="TreeGrafter"/>
</dbReference>
<accession>A0A1V9XXB9</accession>
<dbReference type="InterPro" id="IPR014782">
    <property type="entry name" value="Peptidase_M1_dom"/>
</dbReference>
<feature type="binding site" evidence="10">
    <location>
        <position position="59"/>
    </location>
    <ligand>
        <name>Zn(2+)</name>
        <dbReference type="ChEBI" id="CHEBI:29105"/>
        <note>catalytic</note>
    </ligand>
</feature>
<keyword evidence="6" id="KW-0378">Hydrolase</keyword>
<dbReference type="SUPFAM" id="SSF55486">
    <property type="entry name" value="Metalloproteases ('zincins'), catalytic domain"/>
    <property type="match status" value="1"/>
</dbReference>
<dbReference type="Pfam" id="PF11838">
    <property type="entry name" value="ERAP1_C"/>
    <property type="match status" value="1"/>
</dbReference>
<dbReference type="GO" id="GO:0070006">
    <property type="term" value="F:metalloaminopeptidase activity"/>
    <property type="evidence" value="ECO:0007669"/>
    <property type="project" value="TreeGrafter"/>
</dbReference>
<dbReference type="InterPro" id="IPR001930">
    <property type="entry name" value="Peptidase_M1"/>
</dbReference>
<dbReference type="PANTHER" id="PTHR11533:SF174">
    <property type="entry name" value="PUROMYCIN-SENSITIVE AMINOPEPTIDASE-RELATED"/>
    <property type="match status" value="1"/>
</dbReference>
<dbReference type="AlphaFoldDB" id="A0A1V9XXB9"/>
<feature type="domain" description="ERAP1-like C-terminal" evidence="13">
    <location>
        <begin position="282"/>
        <end position="595"/>
    </location>
</feature>
<evidence type="ECO:0000259" key="12">
    <source>
        <dbReference type="Pfam" id="PF01433"/>
    </source>
</evidence>
<dbReference type="GO" id="GO:0006508">
    <property type="term" value="P:proteolysis"/>
    <property type="evidence" value="ECO:0007669"/>
    <property type="project" value="UniProtKB-KW"/>
</dbReference>
<dbReference type="GO" id="GO:0043171">
    <property type="term" value="P:peptide catabolic process"/>
    <property type="evidence" value="ECO:0007669"/>
    <property type="project" value="TreeGrafter"/>
</dbReference>
<dbReference type="Gene3D" id="1.25.50.20">
    <property type="match status" value="1"/>
</dbReference>
<feature type="binding site" evidence="10">
    <location>
        <position position="55"/>
    </location>
    <ligand>
        <name>Zn(2+)</name>
        <dbReference type="ChEBI" id="CHEBI:29105"/>
        <note>catalytic</note>
    </ligand>
</feature>
<organism evidence="14 15">
    <name type="scientific">Tropilaelaps mercedesae</name>
    <dbReference type="NCBI Taxonomy" id="418985"/>
    <lineage>
        <taxon>Eukaryota</taxon>
        <taxon>Metazoa</taxon>
        <taxon>Ecdysozoa</taxon>
        <taxon>Arthropoda</taxon>
        <taxon>Chelicerata</taxon>
        <taxon>Arachnida</taxon>
        <taxon>Acari</taxon>
        <taxon>Parasitiformes</taxon>
        <taxon>Mesostigmata</taxon>
        <taxon>Gamasina</taxon>
        <taxon>Dermanyssoidea</taxon>
        <taxon>Laelapidae</taxon>
        <taxon>Tropilaelaps</taxon>
    </lineage>
</organism>
<evidence type="ECO:0000313" key="15">
    <source>
        <dbReference type="Proteomes" id="UP000192247"/>
    </source>
</evidence>
<feature type="binding site" evidence="10">
    <location>
        <position position="78"/>
    </location>
    <ligand>
        <name>Zn(2+)</name>
        <dbReference type="ChEBI" id="CHEBI:29105"/>
        <note>catalytic</note>
    </ligand>
</feature>
<gene>
    <name evidence="14" type="ORF">BIW11_06639</name>
</gene>
<feature type="domain" description="Peptidase M1 membrane alanine aminopeptidase" evidence="12">
    <location>
        <begin position="1"/>
        <end position="200"/>
    </location>
</feature>
<keyword evidence="5 10" id="KW-0479">Metal-binding</keyword>
<evidence type="ECO:0000259" key="13">
    <source>
        <dbReference type="Pfam" id="PF11838"/>
    </source>
</evidence>
<protein>
    <submittedName>
        <fullName evidence="14">Puromycin-sensitive aminopeptidase-like</fullName>
    </submittedName>
</protein>
<comment type="subcellular location">
    <subcellularLocation>
        <location evidence="1">Cell membrane</location>
        <topology evidence="1">Lipid-anchor</topology>
        <topology evidence="1">GPI-anchor</topology>
    </subcellularLocation>
</comment>
<evidence type="ECO:0000256" key="8">
    <source>
        <dbReference type="ARBA" id="ARBA00023049"/>
    </source>
</evidence>
<proteinExistence type="inferred from homology"/>
<dbReference type="InterPro" id="IPR024571">
    <property type="entry name" value="ERAP1-like_C_dom"/>
</dbReference>
<dbReference type="PANTHER" id="PTHR11533">
    <property type="entry name" value="PROTEASE M1 ZINC METALLOPROTEASE"/>
    <property type="match status" value="1"/>
</dbReference>
<dbReference type="STRING" id="418985.A0A1V9XXB9"/>
<reference evidence="14 15" key="1">
    <citation type="journal article" date="2017" name="Gigascience">
        <title>Draft genome of the honey bee ectoparasitic mite, Tropilaelaps mercedesae, is shaped by the parasitic life history.</title>
        <authorList>
            <person name="Dong X."/>
            <person name="Armstrong S.D."/>
            <person name="Xia D."/>
            <person name="Makepeace B.L."/>
            <person name="Darby A.C."/>
            <person name="Kadowaki T."/>
        </authorList>
    </citation>
    <scope>NUCLEOTIDE SEQUENCE [LARGE SCALE GENOMIC DNA]</scope>
    <source>
        <strain evidence="14">Wuxi-XJTLU</strain>
    </source>
</reference>
<evidence type="ECO:0000256" key="7">
    <source>
        <dbReference type="ARBA" id="ARBA00022833"/>
    </source>
</evidence>
<evidence type="ECO:0000313" key="14">
    <source>
        <dbReference type="EMBL" id="OQR78091.1"/>
    </source>
</evidence>
<evidence type="ECO:0000256" key="3">
    <source>
        <dbReference type="ARBA" id="ARBA00022438"/>
    </source>
</evidence>
<evidence type="ECO:0000256" key="11">
    <source>
        <dbReference type="PIRSR" id="PIRSR634016-4"/>
    </source>
</evidence>
<dbReference type="GO" id="GO:0008270">
    <property type="term" value="F:zinc ion binding"/>
    <property type="evidence" value="ECO:0007669"/>
    <property type="project" value="InterPro"/>
</dbReference>
<dbReference type="InterPro" id="IPR034016">
    <property type="entry name" value="M1_APN-typ"/>
</dbReference>
<dbReference type="GO" id="GO:0005737">
    <property type="term" value="C:cytoplasm"/>
    <property type="evidence" value="ECO:0007669"/>
    <property type="project" value="TreeGrafter"/>
</dbReference>
<keyword evidence="7 10" id="KW-0862">Zinc</keyword>
<keyword evidence="4" id="KW-0645">Protease</keyword>
<dbReference type="EMBL" id="MNPL01002644">
    <property type="protein sequence ID" value="OQR78091.1"/>
    <property type="molecule type" value="Genomic_DNA"/>
</dbReference>
<sequence>VPYPLSKADLVSVADFAAGGMENWGLITFREKTLLYDPTNSSTGVKQSVATVVTHEFAHMWFGNLVTMEWWTYLWLNEGFAKFMETLATDRIYPDYDMWTQFVSDTLNVGLGLDSLDSSHPVEVTVEHPAMVDEIFDSIAYEKGASIIRMLNNYIGSDKFRAGMQLYLRRHKYSNTFSSDLWKALEDVSDIPIKSVMDSWVTQIGFPVITVTRRVDGSDVILTLSQEKFYSQVDSPKRNEVQPLWKVPILIGWGGNSADITKVLLQSSKEEVVLEGAAAAPWIQVNYGAVSFFRTQYSPEMVKGLLQVVKDRTLSAENRFILHADLFALVQSGYRNTTELLEFTTAYENETELATWNSVAMFLTKMSLLLSDEPELVEQLHVFGRRLYQNIFNSIGWDAKPGEKHTNALLRTVVLSILVTLNDRNILQEARKRFEHHLVGNQTLSADIRAPVYRAVAKTVDAKSWDQLMKLHREAALQEEAERISVALGDVSTPEYIKKVLEFADSSEVRVQDAIFVITSVSNSAKGRNLAWEHYKANHDRYSKRYNSGFLLSRLIKGVTENFNTFEKAKEVEDFFAKRTHPGAELAIKQAIESIISNAKWLQRDQQLIKEFLREYTATNGSLRIP</sequence>
<feature type="non-terminal residue" evidence="14">
    <location>
        <position position="1"/>
    </location>
</feature>
<keyword evidence="8" id="KW-0482">Metalloprotease</keyword>
<evidence type="ECO:0000256" key="2">
    <source>
        <dbReference type="ARBA" id="ARBA00010136"/>
    </source>
</evidence>
<evidence type="ECO:0000256" key="4">
    <source>
        <dbReference type="ARBA" id="ARBA00022670"/>
    </source>
</evidence>
<dbReference type="OrthoDB" id="275509at2759"/>
<feature type="site" description="Transition state stabilizer" evidence="11">
    <location>
        <position position="141"/>
    </location>
</feature>
<dbReference type="GO" id="GO:0005886">
    <property type="term" value="C:plasma membrane"/>
    <property type="evidence" value="ECO:0007669"/>
    <property type="project" value="UniProtKB-SubCell"/>
</dbReference>
<evidence type="ECO:0000256" key="6">
    <source>
        <dbReference type="ARBA" id="ARBA00022801"/>
    </source>
</evidence>